<dbReference type="OrthoDB" id="5370059at2759"/>
<keyword evidence="4" id="KW-1185">Reference proteome</keyword>
<dbReference type="Pfam" id="PF00415">
    <property type="entry name" value="RCC1"/>
    <property type="match status" value="1"/>
</dbReference>
<evidence type="ECO:0000256" key="1">
    <source>
        <dbReference type="PROSITE-ProRule" id="PRU00235"/>
    </source>
</evidence>
<evidence type="ECO:0000256" key="2">
    <source>
        <dbReference type="SAM" id="MobiDB-lite"/>
    </source>
</evidence>
<accession>A0A316V667</accession>
<feature type="region of interest" description="Disordered" evidence="2">
    <location>
        <begin position="271"/>
        <end position="296"/>
    </location>
</feature>
<evidence type="ECO:0000313" key="4">
    <source>
        <dbReference type="Proteomes" id="UP000245884"/>
    </source>
</evidence>
<sequence length="296" mass="31009">MTASDRLAASMWPLLRRSPRPPAAAPSIPSRLRRQLHTTTPLREQHLLWSGTLLDKTSARHTPLDLDLLLAAGGGDEIDVQSGGGVHLLGAPASSPVQGHVMLCYRTAISPALRHDVEEGIHGEAPADAGGAGLTRLLSIGRNTHAQLGCGFASHEATFGLVRPGFSGAGGVVRTAVGPGQSWLVTADEIGGPAKNAFACGNNTQGQLGLPLEPTTSSHPQLQLVPSPRTVPVGEDGWRIDDLAVGLDHAVLVRSRLVDGVVEAEVHTTGLNTDGQLGRPLSSSHPRWCQRPGGRR</sequence>
<dbReference type="InterPro" id="IPR009091">
    <property type="entry name" value="RCC1/BLIP-II"/>
</dbReference>
<protein>
    <recommendedName>
        <fullName evidence="5">RCC1/BLIP-II</fullName>
    </recommendedName>
</protein>
<name>A0A316V667_9BASI</name>
<evidence type="ECO:0008006" key="5">
    <source>
        <dbReference type="Google" id="ProtNLM"/>
    </source>
</evidence>
<dbReference type="InterPro" id="IPR000408">
    <property type="entry name" value="Reg_chr_condens"/>
</dbReference>
<dbReference type="GeneID" id="37031290"/>
<dbReference type="SUPFAM" id="SSF50985">
    <property type="entry name" value="RCC1/BLIP-II"/>
    <property type="match status" value="1"/>
</dbReference>
<organism evidence="3 4">
    <name type="scientific">Jaminaea rosea</name>
    <dbReference type="NCBI Taxonomy" id="1569628"/>
    <lineage>
        <taxon>Eukaryota</taxon>
        <taxon>Fungi</taxon>
        <taxon>Dikarya</taxon>
        <taxon>Basidiomycota</taxon>
        <taxon>Ustilaginomycotina</taxon>
        <taxon>Exobasidiomycetes</taxon>
        <taxon>Microstromatales</taxon>
        <taxon>Microstromatales incertae sedis</taxon>
        <taxon>Jaminaea</taxon>
    </lineage>
</organism>
<dbReference type="PROSITE" id="PS50012">
    <property type="entry name" value="RCC1_3"/>
    <property type="match status" value="1"/>
</dbReference>
<gene>
    <name evidence="3" type="ORF">BDZ90DRAFT_28653</name>
</gene>
<dbReference type="Proteomes" id="UP000245884">
    <property type="component" value="Unassembled WGS sequence"/>
</dbReference>
<dbReference type="AlphaFoldDB" id="A0A316V667"/>
<feature type="compositionally biased region" description="Polar residues" evidence="2">
    <location>
        <begin position="271"/>
        <end position="285"/>
    </location>
</feature>
<proteinExistence type="predicted"/>
<reference evidence="3 4" key="1">
    <citation type="journal article" date="2018" name="Mol. Biol. Evol.">
        <title>Broad Genomic Sampling Reveals a Smut Pathogenic Ancestry of the Fungal Clade Ustilaginomycotina.</title>
        <authorList>
            <person name="Kijpornyongpan T."/>
            <person name="Mondo S.J."/>
            <person name="Barry K."/>
            <person name="Sandor L."/>
            <person name="Lee J."/>
            <person name="Lipzen A."/>
            <person name="Pangilinan J."/>
            <person name="LaButti K."/>
            <person name="Hainaut M."/>
            <person name="Henrissat B."/>
            <person name="Grigoriev I.V."/>
            <person name="Spatafora J.W."/>
            <person name="Aime M.C."/>
        </authorList>
    </citation>
    <scope>NUCLEOTIDE SEQUENCE [LARGE SCALE GENOMIC DNA]</scope>
    <source>
        <strain evidence="3 4">MCA 5214</strain>
    </source>
</reference>
<evidence type="ECO:0000313" key="3">
    <source>
        <dbReference type="EMBL" id="PWN30935.1"/>
    </source>
</evidence>
<dbReference type="Gene3D" id="2.130.10.30">
    <property type="entry name" value="Regulator of chromosome condensation 1/beta-lactamase-inhibitor protein II"/>
    <property type="match status" value="1"/>
</dbReference>
<dbReference type="RefSeq" id="XP_025365547.1">
    <property type="nucleotide sequence ID" value="XM_025509467.1"/>
</dbReference>
<dbReference type="STRING" id="1569628.A0A316V667"/>
<dbReference type="EMBL" id="KZ819662">
    <property type="protein sequence ID" value="PWN30935.1"/>
    <property type="molecule type" value="Genomic_DNA"/>
</dbReference>
<feature type="repeat" description="RCC1" evidence="1">
    <location>
        <begin position="195"/>
        <end position="256"/>
    </location>
</feature>